<reference evidence="2" key="1">
    <citation type="submission" date="2021-02" db="EMBL/GenBank/DDBJ databases">
        <authorList>
            <person name="Nowell W R."/>
        </authorList>
    </citation>
    <scope>NUCLEOTIDE SEQUENCE</scope>
</reference>
<sequence>MTVASVLLINLLIAMFSNTFDRLQLDTDCIWKFQHYSYVCYHLTLPSLPPPLIIFSHIYRVMIYIFSHKFKIEWFYQKYIQHTNRSKFKIIADERLTKTIESIEDALGNEVYFLSLKTDRKQINQSTDLNEERVHSSQEILINKIKTLENQVQTMQNQQSNMFGYLEYLMNGIKKIGGDDIEMPKLLHQNSELLFYEKAFGKQLTVVSPTSYRAADKYGVKLTSEEEDQFYAVWDAEAWRTMPMLDGSLEACHLLHQAGYELVCVTAMPPRFADHRLENFRSHGFPIDRVIGTGWDGENPSNNPKKQAIEELHPVVFVDDSRRNFKDIQGVHTQLVFIDRYHDEPKQFANIYYDVQYPSLLAFVHDFLNTEHGQEIVWAERPASLLPAISR</sequence>
<dbReference type="InterPro" id="IPR036412">
    <property type="entry name" value="HAD-like_sf"/>
</dbReference>
<dbReference type="InterPro" id="IPR050927">
    <property type="entry name" value="TRPM"/>
</dbReference>
<feature type="chain" id="PRO_5036412025" evidence="1">
    <location>
        <begin position="20"/>
        <end position="391"/>
    </location>
</feature>
<evidence type="ECO:0000313" key="2">
    <source>
        <dbReference type="EMBL" id="CAF1427776.1"/>
    </source>
</evidence>
<accession>A0A815MUM7</accession>
<protein>
    <submittedName>
        <fullName evidence="2">Uncharacterized protein</fullName>
    </submittedName>
</protein>
<evidence type="ECO:0000313" key="3">
    <source>
        <dbReference type="EMBL" id="CAF4030190.1"/>
    </source>
</evidence>
<organism evidence="2 4">
    <name type="scientific">Rotaria sordida</name>
    <dbReference type="NCBI Taxonomy" id="392033"/>
    <lineage>
        <taxon>Eukaryota</taxon>
        <taxon>Metazoa</taxon>
        <taxon>Spiralia</taxon>
        <taxon>Gnathifera</taxon>
        <taxon>Rotifera</taxon>
        <taxon>Eurotatoria</taxon>
        <taxon>Bdelloidea</taxon>
        <taxon>Philodinida</taxon>
        <taxon>Philodinidae</taxon>
        <taxon>Rotaria</taxon>
    </lineage>
</organism>
<dbReference type="PANTHER" id="PTHR13800">
    <property type="entry name" value="TRANSIENT RECEPTOR POTENTIAL CATION CHANNEL, SUBFAMILY M, MEMBER 6"/>
    <property type="match status" value="1"/>
</dbReference>
<dbReference type="Pfam" id="PF00702">
    <property type="entry name" value="Hydrolase"/>
    <property type="match status" value="1"/>
</dbReference>
<name>A0A815MUM7_9BILA</name>
<dbReference type="Proteomes" id="UP000663823">
    <property type="component" value="Unassembled WGS sequence"/>
</dbReference>
<dbReference type="EMBL" id="CAJNOO010005693">
    <property type="protein sequence ID" value="CAF1427776.1"/>
    <property type="molecule type" value="Genomic_DNA"/>
</dbReference>
<evidence type="ECO:0000313" key="4">
    <source>
        <dbReference type="Proteomes" id="UP000663882"/>
    </source>
</evidence>
<dbReference type="EMBL" id="CAJOAX010008301">
    <property type="protein sequence ID" value="CAF4030190.1"/>
    <property type="molecule type" value="Genomic_DNA"/>
</dbReference>
<dbReference type="Gene3D" id="3.40.50.1000">
    <property type="entry name" value="HAD superfamily/HAD-like"/>
    <property type="match status" value="1"/>
</dbReference>
<dbReference type="OrthoDB" id="310870at2759"/>
<evidence type="ECO:0000256" key="1">
    <source>
        <dbReference type="SAM" id="SignalP"/>
    </source>
</evidence>
<dbReference type="GO" id="GO:0005886">
    <property type="term" value="C:plasma membrane"/>
    <property type="evidence" value="ECO:0007669"/>
    <property type="project" value="TreeGrafter"/>
</dbReference>
<proteinExistence type="predicted"/>
<dbReference type="SUPFAM" id="SSF56784">
    <property type="entry name" value="HAD-like"/>
    <property type="match status" value="1"/>
</dbReference>
<comment type="caution">
    <text evidence="2">The sequence shown here is derived from an EMBL/GenBank/DDBJ whole genome shotgun (WGS) entry which is preliminary data.</text>
</comment>
<dbReference type="InterPro" id="IPR023214">
    <property type="entry name" value="HAD_sf"/>
</dbReference>
<feature type="signal peptide" evidence="1">
    <location>
        <begin position="1"/>
        <end position="19"/>
    </location>
</feature>
<dbReference type="CDD" id="cd01427">
    <property type="entry name" value="HAD_like"/>
    <property type="match status" value="1"/>
</dbReference>
<dbReference type="GO" id="GO:0099604">
    <property type="term" value="F:ligand-gated calcium channel activity"/>
    <property type="evidence" value="ECO:0007669"/>
    <property type="project" value="TreeGrafter"/>
</dbReference>
<gene>
    <name evidence="3" type="ORF">OTI717_LOCUS30599</name>
    <name evidence="2" type="ORF">RFH988_LOCUS35815</name>
</gene>
<dbReference type="Proteomes" id="UP000663882">
    <property type="component" value="Unassembled WGS sequence"/>
</dbReference>
<keyword evidence="1" id="KW-0732">Signal</keyword>
<dbReference type="AlphaFoldDB" id="A0A815MUM7"/>
<dbReference type="PANTHER" id="PTHR13800:SF12">
    <property type="entry name" value="TRANSIENT RECEPTOR POTENTIAL CATION CHANNEL SUBFAMILY M MEMBER-LIKE 2"/>
    <property type="match status" value="1"/>
</dbReference>